<dbReference type="InterPro" id="IPR050216">
    <property type="entry name" value="LRR_domain-containing"/>
</dbReference>
<protein>
    <recommendedName>
        <fullName evidence="6">L domain-like protein</fullName>
    </recommendedName>
</protein>
<dbReference type="STRING" id="294750.A0A095D227"/>
<dbReference type="EMBL" id="CP025761">
    <property type="protein sequence ID" value="KGB75481.1"/>
    <property type="molecule type" value="Genomic_DNA"/>
</dbReference>
<evidence type="ECO:0000313" key="5">
    <source>
        <dbReference type="Proteomes" id="UP000029445"/>
    </source>
</evidence>
<feature type="compositionally biased region" description="Basic and acidic residues" evidence="3">
    <location>
        <begin position="398"/>
        <end position="414"/>
    </location>
</feature>
<keyword evidence="5" id="KW-1185">Reference proteome</keyword>
<dbReference type="KEGG" id="cdeu:CNBG_1319"/>
<feature type="compositionally biased region" description="Basic and acidic residues" evidence="3">
    <location>
        <begin position="350"/>
        <end position="368"/>
    </location>
</feature>
<reference evidence="4 5" key="1">
    <citation type="journal article" date="2011" name="MBio">
        <title>Genome variation in Cryptococcus gattii, an emerging pathogen of immunocompetent hosts.</title>
        <authorList>
            <person name="D'Souza C.A."/>
            <person name="Kronstad J.W."/>
            <person name="Taylor G."/>
            <person name="Warren R."/>
            <person name="Yuen M."/>
            <person name="Hu G."/>
            <person name="Jung W.H."/>
            <person name="Sham A."/>
            <person name="Kidd S.E."/>
            <person name="Tangen K."/>
            <person name="Lee N."/>
            <person name="Zeilmaker T."/>
            <person name="Sawkins J."/>
            <person name="McVicker G."/>
            <person name="Shah S."/>
            <person name="Gnerre S."/>
            <person name="Griggs A."/>
            <person name="Zeng Q."/>
            <person name="Bartlett K."/>
            <person name="Li W."/>
            <person name="Wang X."/>
            <person name="Heitman J."/>
            <person name="Stajich J.E."/>
            <person name="Fraser J.A."/>
            <person name="Meyer W."/>
            <person name="Carter D."/>
            <person name="Schein J."/>
            <person name="Krzywinski M."/>
            <person name="Kwon-Chung K.J."/>
            <person name="Varma A."/>
            <person name="Wang J."/>
            <person name="Brunham R."/>
            <person name="Fyfe M."/>
            <person name="Ouellette B.F."/>
            <person name="Siddiqui A."/>
            <person name="Marra M."/>
            <person name="Jones S."/>
            <person name="Holt R."/>
            <person name="Birren B.W."/>
            <person name="Galagan J.E."/>
            <person name="Cuomo C.A."/>
        </authorList>
    </citation>
    <scope>NUCLEOTIDE SEQUENCE [LARGE SCALE GENOMIC DNA]</scope>
    <source>
        <strain evidence="4 5">R265</strain>
    </source>
</reference>
<feature type="region of interest" description="Disordered" evidence="3">
    <location>
        <begin position="1"/>
        <end position="59"/>
    </location>
</feature>
<feature type="compositionally biased region" description="Basic and acidic residues" evidence="3">
    <location>
        <begin position="28"/>
        <end position="39"/>
    </location>
</feature>
<evidence type="ECO:0008006" key="6">
    <source>
        <dbReference type="Google" id="ProtNLM"/>
    </source>
</evidence>
<reference evidence="4 5" key="2">
    <citation type="journal article" date="2018" name="Proc. Natl. Acad. Sci.">
        <title>RNAi is a critical determinant of centromere evolution in closely related fungi.</title>
        <authorList>
            <person name="Yadav V."/>
            <person name="Sun S."/>
            <person name="Billmyre R.B."/>
            <person name="Thimmappa B.C."/>
            <person name="Shea T."/>
            <person name="Lintner R."/>
            <person name="Bakkeren G."/>
            <person name="Cuomo C.A."/>
            <person name="Heitman J."/>
            <person name="Sanyal K."/>
        </authorList>
    </citation>
    <scope>NUCLEOTIDE SEQUENCE [LARGE SCALE GENOMIC DNA]</scope>
    <source>
        <strain evidence="4 5">R265</strain>
    </source>
</reference>
<dbReference type="Proteomes" id="UP000029445">
    <property type="component" value="Chromosome 3"/>
</dbReference>
<evidence type="ECO:0000256" key="2">
    <source>
        <dbReference type="ARBA" id="ARBA00022737"/>
    </source>
</evidence>
<evidence type="ECO:0000256" key="1">
    <source>
        <dbReference type="ARBA" id="ARBA00022614"/>
    </source>
</evidence>
<dbReference type="VEuPathDB" id="FungiDB:CNBG_1319"/>
<dbReference type="InterPro" id="IPR032675">
    <property type="entry name" value="LRR_dom_sf"/>
</dbReference>
<accession>A0A095D227</accession>
<evidence type="ECO:0000256" key="3">
    <source>
        <dbReference type="SAM" id="MobiDB-lite"/>
    </source>
</evidence>
<feature type="region of interest" description="Disordered" evidence="3">
    <location>
        <begin position="342"/>
        <end position="497"/>
    </location>
</feature>
<feature type="compositionally biased region" description="Basic residues" evidence="3">
    <location>
        <begin position="1"/>
        <end position="12"/>
    </location>
</feature>
<feature type="region of interest" description="Disordered" evidence="3">
    <location>
        <begin position="549"/>
        <end position="569"/>
    </location>
</feature>
<dbReference type="PANTHER" id="PTHR48051">
    <property type="match status" value="1"/>
</dbReference>
<proteinExistence type="predicted"/>
<dbReference type="Gene3D" id="3.80.10.10">
    <property type="entry name" value="Ribonuclease Inhibitor"/>
    <property type="match status" value="2"/>
</dbReference>
<gene>
    <name evidence="4" type="ORF">CNBG_1319</name>
</gene>
<name>A0A095D227_CRYD2</name>
<keyword evidence="1" id="KW-0433">Leucine-rich repeat</keyword>
<dbReference type="OMA" id="QIDDWSG"/>
<dbReference type="AlphaFoldDB" id="A0A095D227"/>
<dbReference type="GeneID" id="88177746"/>
<keyword evidence="2" id="KW-0677">Repeat</keyword>
<dbReference type="OrthoDB" id="1517790at2759"/>
<feature type="compositionally biased region" description="Polar residues" evidence="3">
    <location>
        <begin position="457"/>
        <end position="470"/>
    </location>
</feature>
<dbReference type="RefSeq" id="XP_062881427.1">
    <property type="nucleotide sequence ID" value="XM_063025472.1"/>
</dbReference>
<organism evidence="4 5">
    <name type="scientific">Cryptococcus deuterogattii (strain R265)</name>
    <name type="common">Cryptococcus gattii VGII (strain R265)</name>
    <dbReference type="NCBI Taxonomy" id="294750"/>
    <lineage>
        <taxon>Eukaryota</taxon>
        <taxon>Fungi</taxon>
        <taxon>Dikarya</taxon>
        <taxon>Basidiomycota</taxon>
        <taxon>Agaricomycotina</taxon>
        <taxon>Tremellomycetes</taxon>
        <taxon>Tremellales</taxon>
        <taxon>Cryptococcaceae</taxon>
        <taxon>Cryptococcus</taxon>
        <taxon>Cryptococcus gattii species complex</taxon>
    </lineage>
</organism>
<dbReference type="GO" id="GO:0005737">
    <property type="term" value="C:cytoplasm"/>
    <property type="evidence" value="ECO:0007669"/>
    <property type="project" value="TreeGrafter"/>
</dbReference>
<dbReference type="HOGENOM" id="CLU_478969_0_0_1"/>
<sequence length="569" mass="62445">MDRGAARSRRRAQKDTKIPAAPSFASQDRSKPIVPDEKKPKKQKRSERGEQSKDPSLYKPKAVRTSAALIYSETPCTLPPPTEQLENVRRIDLSGSEAKDVSWLEGLPVTWLSLANCPIQHGWEAIGTLSELTVLNISGCGLKKLPMALKSLSKLKAIVAMNNDWTELDHEIVGAWPDLNSLIVSHSPNLASLPSTLSELHHLSKLTFSHCPRLAAPALPNLSSLPLLRDVKMNNLPNLTSLPSHISSWGKGDMSVVGKGQDDSPQYGDGLQVLDLGNCSLTYHAIASLFGLTASKRRPLWPHLRSLSLHSNPIATTHPQYSELLQASPDLPNLQIIDAHRVVERKRKGERSESKADKRARERKESRMKPSGANIGNGKMRKWGQMTKTEEDGDAEQMEDKGANKPKLSKREETNVGDSALSSRKRKHGDQIVETVANKQTKLDSSKKRKKHESAPYATSSVSIPTTIASTVDAPAADPKELHRLPQQENASNVNDYRKEKSAVVGLIEVNKDGGEVKLSTHKRKKMQAKGLIGKESTGGVNLKEVFEKRKTAEEEGESETTGLGVGGW</sequence>
<evidence type="ECO:0000313" key="4">
    <source>
        <dbReference type="EMBL" id="KGB75481.1"/>
    </source>
</evidence>
<dbReference type="PANTHER" id="PTHR48051:SF1">
    <property type="entry name" value="RAS SUPPRESSOR PROTEIN 1"/>
    <property type="match status" value="1"/>
</dbReference>
<dbReference type="SUPFAM" id="SSF52047">
    <property type="entry name" value="RNI-like"/>
    <property type="match status" value="1"/>
</dbReference>